<evidence type="ECO:0000256" key="4">
    <source>
        <dbReference type="ARBA" id="ARBA00022737"/>
    </source>
</evidence>
<reference evidence="12" key="1">
    <citation type="submission" date="2013-12" db="EMBL/GenBank/DDBJ databases">
        <authorList>
            <person name="Linke B."/>
        </authorList>
    </citation>
    <scope>NUCLEOTIDE SEQUENCE [LARGE SCALE GENOMIC DNA]</scope>
    <source>
        <strain evidence="12">CRIB-18</strain>
    </source>
</reference>
<dbReference type="SMART" id="SM00116">
    <property type="entry name" value="CBS"/>
    <property type="match status" value="2"/>
</dbReference>
<dbReference type="InterPro" id="IPR044751">
    <property type="entry name" value="Ion_transp-like_CBS"/>
</dbReference>
<organism evidence="12 13">
    <name type="scientific">Candidatus Criblamydia sequanensis CRIB-18</name>
    <dbReference type="NCBI Taxonomy" id="1437425"/>
    <lineage>
        <taxon>Bacteria</taxon>
        <taxon>Pseudomonadati</taxon>
        <taxon>Chlamydiota</taxon>
        <taxon>Chlamydiia</taxon>
        <taxon>Parachlamydiales</taxon>
        <taxon>Candidatus Criblamydiaceae</taxon>
        <taxon>Candidatus Criblamydia</taxon>
    </lineage>
</organism>
<feature type="domain" description="CNNM transmembrane" evidence="11">
    <location>
        <begin position="1"/>
        <end position="203"/>
    </location>
</feature>
<dbReference type="STRING" id="1437425.CSEC_2357"/>
<evidence type="ECO:0000256" key="2">
    <source>
        <dbReference type="ARBA" id="ARBA00022475"/>
    </source>
</evidence>
<gene>
    <name evidence="12" type="ORF">CSEC_2357</name>
</gene>
<dbReference type="InterPro" id="IPR000644">
    <property type="entry name" value="CBS_dom"/>
</dbReference>
<keyword evidence="13" id="KW-1185">Reference proteome</keyword>
<evidence type="ECO:0000256" key="8">
    <source>
        <dbReference type="PROSITE-ProRule" id="PRU01193"/>
    </source>
</evidence>
<dbReference type="PROSITE" id="PS51371">
    <property type="entry name" value="CBS"/>
    <property type="match status" value="1"/>
</dbReference>
<dbReference type="CDD" id="cd04590">
    <property type="entry name" value="CBS_pair_CorC_HlyC_assoc"/>
    <property type="match status" value="1"/>
</dbReference>
<evidence type="ECO:0000256" key="1">
    <source>
        <dbReference type="ARBA" id="ARBA00004651"/>
    </source>
</evidence>
<dbReference type="Pfam" id="PF01595">
    <property type="entry name" value="CNNM"/>
    <property type="match status" value="1"/>
</dbReference>
<keyword evidence="7" id="KW-0129">CBS domain</keyword>
<keyword evidence="5 8" id="KW-1133">Transmembrane helix</keyword>
<evidence type="ECO:0000313" key="13">
    <source>
        <dbReference type="Proteomes" id="UP000031552"/>
    </source>
</evidence>
<name>A0A090D3C9_9BACT</name>
<dbReference type="eggNOG" id="COG1253">
    <property type="taxonomic scope" value="Bacteria"/>
</dbReference>
<keyword evidence="6 8" id="KW-0472">Membrane</keyword>
<feature type="transmembrane region" description="Helical" evidence="9">
    <location>
        <begin position="100"/>
        <end position="120"/>
    </location>
</feature>
<dbReference type="PROSITE" id="PS51846">
    <property type="entry name" value="CNNM"/>
    <property type="match status" value="1"/>
</dbReference>
<protein>
    <submittedName>
        <fullName evidence="12">Conserved putative membrane protein</fullName>
    </submittedName>
</protein>
<dbReference type="GO" id="GO:0005886">
    <property type="term" value="C:plasma membrane"/>
    <property type="evidence" value="ECO:0007669"/>
    <property type="project" value="UniProtKB-SubCell"/>
</dbReference>
<evidence type="ECO:0000256" key="7">
    <source>
        <dbReference type="PROSITE-ProRule" id="PRU00703"/>
    </source>
</evidence>
<dbReference type="PANTHER" id="PTHR43099">
    <property type="entry name" value="UPF0053 PROTEIN YRKA"/>
    <property type="match status" value="1"/>
</dbReference>
<comment type="subcellular location">
    <subcellularLocation>
        <location evidence="1">Cell membrane</location>
        <topology evidence="1">Multi-pass membrane protein</topology>
    </subcellularLocation>
</comment>
<proteinExistence type="predicted"/>
<comment type="caution">
    <text evidence="12">The sequence shown here is derived from an EMBL/GenBank/DDBJ whole genome shotgun (WGS) entry which is preliminary data.</text>
</comment>
<keyword evidence="4" id="KW-0677">Repeat</keyword>
<dbReference type="OrthoDB" id="20246at2"/>
<feature type="transmembrane region" description="Helical" evidence="9">
    <location>
        <begin position="59"/>
        <end position="79"/>
    </location>
</feature>
<evidence type="ECO:0000259" key="10">
    <source>
        <dbReference type="PROSITE" id="PS51371"/>
    </source>
</evidence>
<dbReference type="Proteomes" id="UP000031552">
    <property type="component" value="Unassembled WGS sequence"/>
</dbReference>
<dbReference type="SUPFAM" id="SSF54631">
    <property type="entry name" value="CBS-domain pair"/>
    <property type="match status" value="1"/>
</dbReference>
<dbReference type="InterPro" id="IPR051676">
    <property type="entry name" value="UPF0053_domain"/>
</dbReference>
<evidence type="ECO:0000259" key="11">
    <source>
        <dbReference type="PROSITE" id="PS51846"/>
    </source>
</evidence>
<dbReference type="AlphaFoldDB" id="A0A090D3C9"/>
<evidence type="ECO:0000313" key="12">
    <source>
        <dbReference type="EMBL" id="CDR35163.1"/>
    </source>
</evidence>
<dbReference type="RefSeq" id="WP_041018719.1">
    <property type="nucleotide sequence ID" value="NZ_CCEJ010000014.1"/>
</dbReference>
<evidence type="ECO:0000256" key="3">
    <source>
        <dbReference type="ARBA" id="ARBA00022692"/>
    </source>
</evidence>
<reference evidence="12" key="2">
    <citation type="submission" date="2014-09" db="EMBL/GenBank/DDBJ databases">
        <title>Criblamydia sequanensis harbors a mega-plasmid encoding arsenite resistance.</title>
        <authorList>
            <person name="Bertelli C."/>
            <person name="Goesmann A."/>
            <person name="Greub G."/>
        </authorList>
    </citation>
    <scope>NUCLEOTIDE SEQUENCE [LARGE SCALE GENOMIC DNA]</scope>
    <source>
        <strain evidence="12">CRIB-18</strain>
    </source>
</reference>
<sequence>MFEILIIIFCLFVNALLAGAETALIAVSKPTLRELVKQGDLKAKQLLALRENPERTLSIIQVGITFVGAFAAAIGGAGAEEFISPWLIQKFRINEFVAEIISLIIVVVPLTYISVVIGELVPKTLALRRPLFIASLAAPWLQKISLLISPLITLFEWSTKKILNSFPQKHVHEEAFPENSTVELNVLSAPNRQYVFNLLKIEKTRVKEILVTWSQVVFVEDTQTQEQIENTIITSAHTRLPVLKKDKVIGILNAKEFLAFQKTGETNWQSLLRPAYTIDVNMPILSALRLMQEKRIHMAIVYENNEKKGIVTMEAIFEEIVGDIYDEDDDGTLNRILSSISFKGKHIKRKY</sequence>
<keyword evidence="2" id="KW-1003">Cell membrane</keyword>
<accession>A0A090D3C9</accession>
<evidence type="ECO:0000256" key="6">
    <source>
        <dbReference type="ARBA" id="ARBA00023136"/>
    </source>
</evidence>
<dbReference type="Pfam" id="PF00571">
    <property type="entry name" value="CBS"/>
    <property type="match status" value="2"/>
</dbReference>
<dbReference type="InterPro" id="IPR002550">
    <property type="entry name" value="CNNM"/>
</dbReference>
<dbReference type="EMBL" id="CCEJ010000014">
    <property type="protein sequence ID" value="CDR35163.1"/>
    <property type="molecule type" value="Genomic_DNA"/>
</dbReference>
<keyword evidence="3 8" id="KW-0812">Transmembrane</keyword>
<dbReference type="PANTHER" id="PTHR43099:SF5">
    <property type="entry name" value="HLYC_CORC FAMILY TRANSPORTER"/>
    <property type="match status" value="1"/>
</dbReference>
<feature type="domain" description="CBS" evidence="10">
    <location>
        <begin position="271"/>
        <end position="327"/>
    </location>
</feature>
<evidence type="ECO:0000256" key="5">
    <source>
        <dbReference type="ARBA" id="ARBA00022989"/>
    </source>
</evidence>
<dbReference type="Gene3D" id="3.10.580.10">
    <property type="entry name" value="CBS-domain"/>
    <property type="match status" value="1"/>
</dbReference>
<dbReference type="InterPro" id="IPR046342">
    <property type="entry name" value="CBS_dom_sf"/>
</dbReference>
<evidence type="ECO:0000256" key="9">
    <source>
        <dbReference type="SAM" id="Phobius"/>
    </source>
</evidence>